<name>A0A5M3MWW4_CONPW</name>
<evidence type="ECO:0000313" key="2">
    <source>
        <dbReference type="Proteomes" id="UP000053558"/>
    </source>
</evidence>
<keyword evidence="2" id="KW-1185">Reference proteome</keyword>
<gene>
    <name evidence="1" type="ORF">CONPUDRAFT_150706</name>
</gene>
<dbReference type="KEGG" id="cput:CONPUDRAFT_150706"/>
<evidence type="ECO:0000313" key="1">
    <source>
        <dbReference type="EMBL" id="EIW83633.1"/>
    </source>
</evidence>
<organism evidence="1 2">
    <name type="scientific">Coniophora puteana (strain RWD-64-598)</name>
    <name type="common">Brown rot fungus</name>
    <dbReference type="NCBI Taxonomy" id="741705"/>
    <lineage>
        <taxon>Eukaryota</taxon>
        <taxon>Fungi</taxon>
        <taxon>Dikarya</taxon>
        <taxon>Basidiomycota</taxon>
        <taxon>Agaricomycotina</taxon>
        <taxon>Agaricomycetes</taxon>
        <taxon>Agaricomycetidae</taxon>
        <taxon>Boletales</taxon>
        <taxon>Coniophorineae</taxon>
        <taxon>Coniophoraceae</taxon>
        <taxon>Coniophora</taxon>
    </lineage>
</organism>
<proteinExistence type="predicted"/>
<reference evidence="2" key="1">
    <citation type="journal article" date="2012" name="Science">
        <title>The Paleozoic origin of enzymatic lignin decomposition reconstructed from 31 fungal genomes.</title>
        <authorList>
            <person name="Floudas D."/>
            <person name="Binder M."/>
            <person name="Riley R."/>
            <person name="Barry K."/>
            <person name="Blanchette R.A."/>
            <person name="Henrissat B."/>
            <person name="Martinez A.T."/>
            <person name="Otillar R."/>
            <person name="Spatafora J.W."/>
            <person name="Yadav J.S."/>
            <person name="Aerts A."/>
            <person name="Benoit I."/>
            <person name="Boyd A."/>
            <person name="Carlson A."/>
            <person name="Copeland A."/>
            <person name="Coutinho P.M."/>
            <person name="de Vries R.P."/>
            <person name="Ferreira P."/>
            <person name="Findley K."/>
            <person name="Foster B."/>
            <person name="Gaskell J."/>
            <person name="Glotzer D."/>
            <person name="Gorecki P."/>
            <person name="Heitman J."/>
            <person name="Hesse C."/>
            <person name="Hori C."/>
            <person name="Igarashi K."/>
            <person name="Jurgens J.A."/>
            <person name="Kallen N."/>
            <person name="Kersten P."/>
            <person name="Kohler A."/>
            <person name="Kuees U."/>
            <person name="Kumar T.K.A."/>
            <person name="Kuo A."/>
            <person name="LaButti K."/>
            <person name="Larrondo L.F."/>
            <person name="Lindquist E."/>
            <person name="Ling A."/>
            <person name="Lombard V."/>
            <person name="Lucas S."/>
            <person name="Lundell T."/>
            <person name="Martin R."/>
            <person name="McLaughlin D.J."/>
            <person name="Morgenstern I."/>
            <person name="Morin E."/>
            <person name="Murat C."/>
            <person name="Nagy L.G."/>
            <person name="Nolan M."/>
            <person name="Ohm R.A."/>
            <person name="Patyshakuliyeva A."/>
            <person name="Rokas A."/>
            <person name="Ruiz-Duenas F.J."/>
            <person name="Sabat G."/>
            <person name="Salamov A."/>
            <person name="Samejima M."/>
            <person name="Schmutz J."/>
            <person name="Slot J.C."/>
            <person name="St John F."/>
            <person name="Stenlid J."/>
            <person name="Sun H."/>
            <person name="Sun S."/>
            <person name="Syed K."/>
            <person name="Tsang A."/>
            <person name="Wiebenga A."/>
            <person name="Young D."/>
            <person name="Pisabarro A."/>
            <person name="Eastwood D.C."/>
            <person name="Martin F."/>
            <person name="Cullen D."/>
            <person name="Grigoriev I.V."/>
            <person name="Hibbett D.S."/>
        </authorList>
    </citation>
    <scope>NUCLEOTIDE SEQUENCE [LARGE SCALE GENOMIC DNA]</scope>
    <source>
        <strain evidence="2">RWD-64-598 SS2</strain>
    </source>
</reference>
<dbReference type="GeneID" id="19202738"/>
<dbReference type="RefSeq" id="XP_007765585.1">
    <property type="nucleotide sequence ID" value="XM_007767395.1"/>
</dbReference>
<dbReference type="EMBL" id="JH711575">
    <property type="protein sequence ID" value="EIW83633.1"/>
    <property type="molecule type" value="Genomic_DNA"/>
</dbReference>
<dbReference type="Proteomes" id="UP000053558">
    <property type="component" value="Unassembled WGS sequence"/>
</dbReference>
<comment type="caution">
    <text evidence="1">The sequence shown here is derived from an EMBL/GenBank/DDBJ whole genome shotgun (WGS) entry which is preliminary data.</text>
</comment>
<sequence length="161" mass="17541">MSRPSHPRRSTLNSDLESVGIATIYVDKANPPEDASASPPRPAFRLRWIANPRGRALAIGDKVAAYFARDPSDPESEITLAFRGEVSASHTIAAAHEPTHLLIGPRPLFLFSERYAESHPLFEAPVTLYVPSEPSPPLPRAASPPLWSLLSRLGRLLCGSE</sequence>
<accession>A0A5M3MWW4</accession>
<protein>
    <submittedName>
        <fullName evidence="1">Uncharacterized protein</fullName>
    </submittedName>
</protein>
<dbReference type="AlphaFoldDB" id="A0A5M3MWW4"/>